<feature type="transmembrane region" description="Helical" evidence="7">
    <location>
        <begin position="12"/>
        <end position="35"/>
    </location>
</feature>
<dbReference type="PRINTS" id="PR00747">
    <property type="entry name" value="GLYHDRLASE47"/>
</dbReference>
<gene>
    <name evidence="8" type="ORF">MFLAVUS_011115</name>
</gene>
<name>A0ABP9ZEL5_9FUNG</name>
<keyword evidence="7" id="KW-0812">Transmembrane</keyword>
<reference evidence="8 9" key="1">
    <citation type="submission" date="2024-04" db="EMBL/GenBank/DDBJ databases">
        <title>genome sequences of Mucor flavus KT1a and Helicostylum pulchrum KT1b strains isolated from the surface of a dry-aged beef.</title>
        <authorList>
            <person name="Toyotome T."/>
            <person name="Hosono M."/>
            <person name="Torimaru M."/>
            <person name="Fukuda K."/>
            <person name="Mikami N."/>
        </authorList>
    </citation>
    <scope>NUCLEOTIDE SEQUENCE [LARGE SCALE GENOMIC DNA]</scope>
    <source>
        <strain evidence="8 9">KT1a</strain>
    </source>
</reference>
<dbReference type="SUPFAM" id="SSF48225">
    <property type="entry name" value="Seven-hairpin glycosidases"/>
    <property type="match status" value="1"/>
</dbReference>
<dbReference type="InterPro" id="IPR036026">
    <property type="entry name" value="Seven-hairpin_glycosidases"/>
</dbReference>
<comment type="similarity">
    <text evidence="3 6">Belongs to the glycosyl hydrolase 47 family.</text>
</comment>
<evidence type="ECO:0000256" key="7">
    <source>
        <dbReference type="SAM" id="Phobius"/>
    </source>
</evidence>
<evidence type="ECO:0000313" key="8">
    <source>
        <dbReference type="EMBL" id="GAA5817567.1"/>
    </source>
</evidence>
<dbReference type="InterPro" id="IPR001382">
    <property type="entry name" value="Glyco_hydro_47"/>
</dbReference>
<evidence type="ECO:0000256" key="4">
    <source>
        <dbReference type="ARBA" id="ARBA00022801"/>
    </source>
</evidence>
<keyword evidence="7" id="KW-1133">Transmembrane helix</keyword>
<organism evidence="8 9">
    <name type="scientific">Mucor flavus</name>
    <dbReference type="NCBI Taxonomy" id="439312"/>
    <lineage>
        <taxon>Eukaryota</taxon>
        <taxon>Fungi</taxon>
        <taxon>Fungi incertae sedis</taxon>
        <taxon>Mucoromycota</taxon>
        <taxon>Mucoromycotina</taxon>
        <taxon>Mucoromycetes</taxon>
        <taxon>Mucorales</taxon>
        <taxon>Mucorineae</taxon>
        <taxon>Mucoraceae</taxon>
        <taxon>Mucor</taxon>
    </lineage>
</organism>
<protein>
    <recommendedName>
        <fullName evidence="6">alpha-1,2-Mannosidase</fullName>
        <ecNumber evidence="6">3.2.1.-</ecNumber>
    </recommendedName>
</protein>
<dbReference type="EMBL" id="BAABUK010000044">
    <property type="protein sequence ID" value="GAA5817567.1"/>
    <property type="molecule type" value="Genomic_DNA"/>
</dbReference>
<keyword evidence="9" id="KW-1185">Reference proteome</keyword>
<keyword evidence="6" id="KW-0326">Glycosidase</keyword>
<evidence type="ECO:0000256" key="6">
    <source>
        <dbReference type="RuleBase" id="RU361193"/>
    </source>
</evidence>
<dbReference type="Proteomes" id="UP001473302">
    <property type="component" value="Unassembled WGS sequence"/>
</dbReference>
<keyword evidence="7" id="KW-0472">Membrane</keyword>
<evidence type="ECO:0000256" key="5">
    <source>
        <dbReference type="ARBA" id="ARBA00023157"/>
    </source>
</evidence>
<evidence type="ECO:0000256" key="3">
    <source>
        <dbReference type="ARBA" id="ARBA00007658"/>
    </source>
</evidence>
<keyword evidence="5" id="KW-1015">Disulfide bond</keyword>
<keyword evidence="4 6" id="KW-0378">Hydrolase</keyword>
<dbReference type="PANTHER" id="PTHR11742:SF103">
    <property type="entry name" value="ENDOPLASMIC RETICULUM MANNOSIDASE MNL2-RELATED"/>
    <property type="match status" value="1"/>
</dbReference>
<evidence type="ECO:0000256" key="1">
    <source>
        <dbReference type="ARBA" id="ARBA00001913"/>
    </source>
</evidence>
<sequence length="576" mass="65385">MTKNVLTKLPHRWRYIGLVLTGSIILYTTCLLLPMEPSGINPTVVLTEETNRLYGLHNFVSRLPKVQRDIITEETSEERDVREQRRESIKQSFLYGWNGYKTYALGADELKPLSNRSSNPFGGLGATLVDSIGTMLIMELDIDELLPLIQNINVKPDEPMSVFETIIRYVGGLLSAFELSDHPKKHILLDKAEEIGLALLPAFETAFGLPYYHFNPLTKVSKTNTTYLADAATIQLEFITLSYHTGNPIFAEKAQVITDFLDSADYSQGVTVPGLYPTDINIAGGYFKNSVISFGAMGDSAYEYFLKQYLLVDGTVPQFARMYEQSIDSMKSHMLVQLPGVKFLYLTPYDTDRNLKTNAMDHLTCFVPGMLAIGSKIFNRPDDMKVAKGLLDTCVHMYRSSNTHLSPEIWSAGKDAVQYNPMTYGKSEEELVEARSWKTWRNRNIVRPPPPLKKQESIQKFSRVLDAVPDTPDGTVIYDTRYLLRPETIESLFIMYRMTGDPVYQEYGWLIYQAIETYCKTKSAYASVRNVRLSKMDITSNQIDSMETPPDLISLDKFVFNTEAHPLLRRPMDVSK</sequence>
<dbReference type="Pfam" id="PF01532">
    <property type="entry name" value="Glyco_hydro_47"/>
    <property type="match status" value="1"/>
</dbReference>
<comment type="cofactor">
    <cofactor evidence="1">
        <name>Ca(2+)</name>
        <dbReference type="ChEBI" id="CHEBI:29108"/>
    </cofactor>
</comment>
<dbReference type="PANTHER" id="PTHR11742">
    <property type="entry name" value="MANNOSYL-OLIGOSACCHARIDE ALPHA-1,2-MANNOSIDASE-RELATED"/>
    <property type="match status" value="1"/>
</dbReference>
<comment type="caution">
    <text evidence="8">The sequence shown here is derived from an EMBL/GenBank/DDBJ whole genome shotgun (WGS) entry which is preliminary data.</text>
</comment>
<evidence type="ECO:0000256" key="2">
    <source>
        <dbReference type="ARBA" id="ARBA00004922"/>
    </source>
</evidence>
<dbReference type="Gene3D" id="1.50.10.10">
    <property type="match status" value="1"/>
</dbReference>
<dbReference type="InterPro" id="IPR050749">
    <property type="entry name" value="Glycosyl_Hydrolase_47"/>
</dbReference>
<comment type="pathway">
    <text evidence="2">Protein modification; protein glycosylation.</text>
</comment>
<accession>A0ABP9ZEL5</accession>
<dbReference type="InterPro" id="IPR012341">
    <property type="entry name" value="6hp_glycosidase-like_sf"/>
</dbReference>
<dbReference type="EC" id="3.2.1.-" evidence="6"/>
<evidence type="ECO:0000313" key="9">
    <source>
        <dbReference type="Proteomes" id="UP001473302"/>
    </source>
</evidence>
<proteinExistence type="inferred from homology"/>